<comment type="caution">
    <text evidence="1">The sequence shown here is derived from an EMBL/GenBank/DDBJ whole genome shotgun (WGS) entry which is preliminary data.</text>
</comment>
<protein>
    <submittedName>
        <fullName evidence="1">Uncharacterized protein</fullName>
    </submittedName>
</protein>
<dbReference type="OrthoDB" id="6105938at2759"/>
<dbReference type="Proteomes" id="UP000183567">
    <property type="component" value="Unassembled WGS sequence"/>
</dbReference>
<dbReference type="AlphaFoldDB" id="A0A1J8QG82"/>
<name>A0A1J8QG82_9AGAM</name>
<proteinExistence type="predicted"/>
<evidence type="ECO:0000313" key="1">
    <source>
        <dbReference type="EMBL" id="OJA19933.1"/>
    </source>
</evidence>
<dbReference type="STRING" id="180088.A0A1J8QG82"/>
<reference evidence="1 2" key="1">
    <citation type="submission" date="2016-03" db="EMBL/GenBank/DDBJ databases">
        <title>Comparative genomics of the ectomycorrhizal sister species Rhizopogon vinicolor and Rhizopogon vesiculosus (Basidiomycota: Boletales) reveals a divergence of the mating type B locus.</title>
        <authorList>
            <person name="Mujic A.B."/>
            <person name="Kuo A."/>
            <person name="Tritt A."/>
            <person name="Lipzen A."/>
            <person name="Chen C."/>
            <person name="Johnson J."/>
            <person name="Sharma A."/>
            <person name="Barry K."/>
            <person name="Grigoriev I.V."/>
            <person name="Spatafora J.W."/>
        </authorList>
    </citation>
    <scope>NUCLEOTIDE SEQUENCE [LARGE SCALE GENOMIC DNA]</scope>
    <source>
        <strain evidence="1 2">AM-OR11-056</strain>
    </source>
</reference>
<evidence type="ECO:0000313" key="2">
    <source>
        <dbReference type="Proteomes" id="UP000183567"/>
    </source>
</evidence>
<keyword evidence="2" id="KW-1185">Reference proteome</keyword>
<accession>A0A1J8QG82</accession>
<dbReference type="EMBL" id="LVVM01000782">
    <property type="protein sequence ID" value="OJA19933.1"/>
    <property type="molecule type" value="Genomic_DNA"/>
</dbReference>
<sequence>MKPDEPKAQRTPSQQDVMRLWHAPIVRDSADIPFALFAFSHGPSPDHPFWADLISRTTLPFTPNTTAHDSIRGMINTISKVADTINALASDSLAEWRKDGRAQEVWGQKERDGNKEMSQLAKLWPEVNSDDYIAIKKRLGISVESDLALIA</sequence>
<organism evidence="1 2">
    <name type="scientific">Rhizopogon vesiculosus</name>
    <dbReference type="NCBI Taxonomy" id="180088"/>
    <lineage>
        <taxon>Eukaryota</taxon>
        <taxon>Fungi</taxon>
        <taxon>Dikarya</taxon>
        <taxon>Basidiomycota</taxon>
        <taxon>Agaricomycotina</taxon>
        <taxon>Agaricomycetes</taxon>
        <taxon>Agaricomycetidae</taxon>
        <taxon>Boletales</taxon>
        <taxon>Suillineae</taxon>
        <taxon>Rhizopogonaceae</taxon>
        <taxon>Rhizopogon</taxon>
    </lineage>
</organism>
<gene>
    <name evidence="1" type="ORF">AZE42_10849</name>
</gene>